<keyword evidence="1" id="KW-0472">Membrane</keyword>
<dbReference type="InterPro" id="IPR007497">
    <property type="entry name" value="SIMPL/DUF541"/>
</dbReference>
<dbReference type="PANTHER" id="PTHR34387">
    <property type="entry name" value="SLR1258 PROTEIN"/>
    <property type="match status" value="1"/>
</dbReference>
<dbReference type="STRING" id="560819.SAMN05428998_12447"/>
<keyword evidence="1" id="KW-1133">Transmembrane helix</keyword>
<evidence type="ECO:0000313" key="3">
    <source>
        <dbReference type="Proteomes" id="UP000192917"/>
    </source>
</evidence>
<dbReference type="RefSeq" id="WP_179243980.1">
    <property type="nucleotide sequence ID" value="NZ_FWZX01000024.1"/>
</dbReference>
<dbReference type="EMBL" id="FWZX01000024">
    <property type="protein sequence ID" value="SMF62838.1"/>
    <property type="molecule type" value="Genomic_DNA"/>
</dbReference>
<dbReference type="GO" id="GO:0006974">
    <property type="term" value="P:DNA damage response"/>
    <property type="evidence" value="ECO:0007669"/>
    <property type="project" value="TreeGrafter"/>
</dbReference>
<proteinExistence type="predicted"/>
<reference evidence="2 3" key="1">
    <citation type="submission" date="2017-04" db="EMBL/GenBank/DDBJ databases">
        <authorList>
            <person name="Afonso C.L."/>
            <person name="Miller P.J."/>
            <person name="Scott M.A."/>
            <person name="Spackman E."/>
            <person name="Goraichik I."/>
            <person name="Dimitrov K.M."/>
            <person name="Suarez D.L."/>
            <person name="Swayne D.E."/>
        </authorList>
    </citation>
    <scope>NUCLEOTIDE SEQUENCE [LARGE SCALE GENOMIC DNA]</scope>
    <source>
        <strain evidence="2 3">USBA 355</strain>
    </source>
</reference>
<dbReference type="Gene3D" id="3.30.70.2970">
    <property type="entry name" value="Protein of unknown function (DUF541), domain 2"/>
    <property type="match status" value="1"/>
</dbReference>
<keyword evidence="3" id="KW-1185">Reference proteome</keyword>
<evidence type="ECO:0000256" key="1">
    <source>
        <dbReference type="SAM" id="Phobius"/>
    </source>
</evidence>
<name>A0A1Y6CHS1_9PROT</name>
<dbReference type="InterPro" id="IPR052022">
    <property type="entry name" value="26kDa_periplasmic_antigen"/>
</dbReference>
<dbReference type="AlphaFoldDB" id="A0A1Y6CHS1"/>
<evidence type="ECO:0008006" key="4">
    <source>
        <dbReference type="Google" id="ProtNLM"/>
    </source>
</evidence>
<sequence length="249" mass="27096">MSERSPNAAGPHLFFAGLFVMIGLAACGWLVQQGLREFRTGERSVTVKGLAEREVKADLALWSLRFVATDDDLSAAQGRLQADAGRVRDFLTKAGFSDAEVELEDYQVTDRLAQQYQSGPVQSRYILSQTLLVRSNDIAKVGKAAQNVGQLVDAGVVLSSEGQPVSGPVYLFTRLNDVKPEMIAQATANARAAAEQFARDSGSTVGPIRSASQGLFQILPRDDYPGAYEPKQPVKRLRVVTTMEYLLTD</sequence>
<accession>A0A1Y6CHS1</accession>
<dbReference type="Proteomes" id="UP000192917">
    <property type="component" value="Unassembled WGS sequence"/>
</dbReference>
<evidence type="ECO:0000313" key="2">
    <source>
        <dbReference type="EMBL" id="SMF62838.1"/>
    </source>
</evidence>
<dbReference type="Pfam" id="PF04402">
    <property type="entry name" value="SIMPL"/>
    <property type="match status" value="1"/>
</dbReference>
<organism evidence="2 3">
    <name type="scientific">Tistlia consotensis USBA 355</name>
    <dbReference type="NCBI Taxonomy" id="560819"/>
    <lineage>
        <taxon>Bacteria</taxon>
        <taxon>Pseudomonadati</taxon>
        <taxon>Pseudomonadota</taxon>
        <taxon>Alphaproteobacteria</taxon>
        <taxon>Rhodospirillales</taxon>
        <taxon>Rhodovibrionaceae</taxon>
        <taxon>Tistlia</taxon>
    </lineage>
</organism>
<protein>
    <recommendedName>
        <fullName evidence="4">SIMPL domain-containing protein</fullName>
    </recommendedName>
</protein>
<dbReference type="PANTHER" id="PTHR34387:SF2">
    <property type="entry name" value="SLR1258 PROTEIN"/>
    <property type="match status" value="1"/>
</dbReference>
<gene>
    <name evidence="2" type="ORF">SAMN05428998_12447</name>
</gene>
<keyword evidence="1" id="KW-0812">Transmembrane</keyword>
<dbReference type="PROSITE" id="PS51257">
    <property type="entry name" value="PROKAR_LIPOPROTEIN"/>
    <property type="match status" value="1"/>
</dbReference>
<feature type="transmembrane region" description="Helical" evidence="1">
    <location>
        <begin position="12"/>
        <end position="31"/>
    </location>
</feature>
<dbReference type="PIRSF" id="PIRSF029033">
    <property type="entry name" value="UCP029033"/>
    <property type="match status" value="1"/>
</dbReference>
<dbReference type="InterPro" id="IPR016907">
    <property type="entry name" value="UCP029033"/>
</dbReference>